<evidence type="ECO:0000256" key="1">
    <source>
        <dbReference type="ARBA" id="ARBA00007905"/>
    </source>
</evidence>
<dbReference type="SUPFAM" id="SSF51430">
    <property type="entry name" value="NAD(P)-linked oxidoreductase"/>
    <property type="match status" value="1"/>
</dbReference>
<organism evidence="5 6">
    <name type="scientific">Merdimonas faecis</name>
    <dbReference type="NCBI Taxonomy" id="1653435"/>
    <lineage>
        <taxon>Bacteria</taxon>
        <taxon>Bacillati</taxon>
        <taxon>Bacillota</taxon>
        <taxon>Clostridia</taxon>
        <taxon>Lachnospirales</taxon>
        <taxon>Lachnospiraceae</taxon>
        <taxon>Merdimonas</taxon>
    </lineage>
</organism>
<keyword evidence="2" id="KW-0521">NADP</keyword>
<dbReference type="InterPro" id="IPR036812">
    <property type="entry name" value="NAD(P)_OxRdtase_dom_sf"/>
</dbReference>
<reference evidence="5" key="1">
    <citation type="journal article" date="2021" name="PeerJ">
        <title>Extensive microbial diversity within the chicken gut microbiome revealed by metagenomics and culture.</title>
        <authorList>
            <person name="Gilroy R."/>
            <person name="Ravi A."/>
            <person name="Getino M."/>
            <person name="Pursley I."/>
            <person name="Horton D.L."/>
            <person name="Alikhan N.F."/>
            <person name="Baker D."/>
            <person name="Gharbi K."/>
            <person name="Hall N."/>
            <person name="Watson M."/>
            <person name="Adriaenssens E.M."/>
            <person name="Foster-Nyarko E."/>
            <person name="Jarju S."/>
            <person name="Secka A."/>
            <person name="Antonio M."/>
            <person name="Oren A."/>
            <person name="Chaudhuri R.R."/>
            <person name="La Ragione R."/>
            <person name="Hildebrand F."/>
            <person name="Pallen M.J."/>
        </authorList>
    </citation>
    <scope>NUCLEOTIDE SEQUENCE</scope>
    <source>
        <strain evidence="5">USAMLcec4-12693</strain>
    </source>
</reference>
<name>A0A9D2VVJ8_9FIRM</name>
<sequence>MNGTAVFNLKNAENGREQAITDGKVRSAGVSCYYMKEIDDFLPKVMRRPVLVQNEIHPYYQDRKVTAHIQRLGIAVQAWYPLGGRGYTEALLGNKILGCIGKKYGKSSAQIVLRWELQNGVAVIPGSGNPEHIKENISLFDFELSGEDMEIIAGLNRDEKHDWY</sequence>
<evidence type="ECO:0000313" key="5">
    <source>
        <dbReference type="EMBL" id="HJH48759.1"/>
    </source>
</evidence>
<dbReference type="EMBL" id="DYXE01000006">
    <property type="protein sequence ID" value="HJH48759.1"/>
    <property type="molecule type" value="Genomic_DNA"/>
</dbReference>
<dbReference type="Pfam" id="PF00248">
    <property type="entry name" value="Aldo_ket_red"/>
    <property type="match status" value="1"/>
</dbReference>
<protein>
    <submittedName>
        <fullName evidence="5">Aldo/keto reductase</fullName>
    </submittedName>
</protein>
<dbReference type="PRINTS" id="PR00069">
    <property type="entry name" value="ALDKETRDTASE"/>
</dbReference>
<reference evidence="5" key="2">
    <citation type="submission" date="2021-09" db="EMBL/GenBank/DDBJ databases">
        <authorList>
            <person name="Gilroy R."/>
        </authorList>
    </citation>
    <scope>NUCLEOTIDE SEQUENCE</scope>
    <source>
        <strain evidence="5">USAMLcec4-12693</strain>
    </source>
</reference>
<proteinExistence type="inferred from homology"/>
<accession>A0A9D2VVJ8</accession>
<dbReference type="InterPro" id="IPR023210">
    <property type="entry name" value="NADP_OxRdtase_dom"/>
</dbReference>
<dbReference type="Proteomes" id="UP000813420">
    <property type="component" value="Unassembled WGS sequence"/>
</dbReference>
<comment type="caution">
    <text evidence="5">The sequence shown here is derived from an EMBL/GenBank/DDBJ whole genome shotgun (WGS) entry which is preliminary data.</text>
</comment>
<dbReference type="AlphaFoldDB" id="A0A9D2VVJ8"/>
<comment type="similarity">
    <text evidence="1">Belongs to the aldo/keto reductase family.</text>
</comment>
<dbReference type="PANTHER" id="PTHR43827:SF3">
    <property type="entry name" value="NADP-DEPENDENT OXIDOREDUCTASE DOMAIN-CONTAINING PROTEIN"/>
    <property type="match status" value="1"/>
</dbReference>
<evidence type="ECO:0000256" key="3">
    <source>
        <dbReference type="ARBA" id="ARBA00023002"/>
    </source>
</evidence>
<dbReference type="PANTHER" id="PTHR43827">
    <property type="entry name" value="2,5-DIKETO-D-GLUCONIC ACID REDUCTASE"/>
    <property type="match status" value="1"/>
</dbReference>
<gene>
    <name evidence="5" type="ORF">K8V39_00665</name>
</gene>
<keyword evidence="3" id="KW-0560">Oxidoreductase</keyword>
<evidence type="ECO:0000313" key="6">
    <source>
        <dbReference type="Proteomes" id="UP000813420"/>
    </source>
</evidence>
<dbReference type="RefSeq" id="WP_270644651.1">
    <property type="nucleotide sequence ID" value="NZ_CAKNNN010000015.1"/>
</dbReference>
<evidence type="ECO:0000259" key="4">
    <source>
        <dbReference type="Pfam" id="PF00248"/>
    </source>
</evidence>
<evidence type="ECO:0000256" key="2">
    <source>
        <dbReference type="ARBA" id="ARBA00022857"/>
    </source>
</evidence>
<feature type="domain" description="NADP-dependent oxidoreductase" evidence="4">
    <location>
        <begin position="17"/>
        <end position="156"/>
    </location>
</feature>
<dbReference type="Gene3D" id="3.20.20.100">
    <property type="entry name" value="NADP-dependent oxidoreductase domain"/>
    <property type="match status" value="1"/>
</dbReference>
<dbReference type="InterPro" id="IPR020471">
    <property type="entry name" value="AKR"/>
</dbReference>
<dbReference type="GO" id="GO:0016616">
    <property type="term" value="F:oxidoreductase activity, acting on the CH-OH group of donors, NAD or NADP as acceptor"/>
    <property type="evidence" value="ECO:0007669"/>
    <property type="project" value="UniProtKB-ARBA"/>
</dbReference>